<evidence type="ECO:0000313" key="2">
    <source>
        <dbReference type="Proteomes" id="UP000241690"/>
    </source>
</evidence>
<name>A0A2T3ZRP9_TRIHA</name>
<accession>A0A2T3ZRP9</accession>
<dbReference type="GeneID" id="36628782"/>
<dbReference type="RefSeq" id="XP_024767173.1">
    <property type="nucleotide sequence ID" value="XM_024920213.1"/>
</dbReference>
<keyword evidence="2" id="KW-1185">Reference proteome</keyword>
<proteinExistence type="predicted"/>
<evidence type="ECO:0000313" key="1">
    <source>
        <dbReference type="EMBL" id="PTB47496.1"/>
    </source>
</evidence>
<dbReference type="Proteomes" id="UP000241690">
    <property type="component" value="Unassembled WGS sequence"/>
</dbReference>
<reference evidence="1 2" key="1">
    <citation type="submission" date="2016-07" db="EMBL/GenBank/DDBJ databases">
        <title>Multiple horizontal gene transfer events from other fungi enriched the ability of initially mycotrophic Trichoderma (Ascomycota) to feed on dead plant biomass.</title>
        <authorList>
            <consortium name="DOE Joint Genome Institute"/>
            <person name="Aerts A."/>
            <person name="Atanasova L."/>
            <person name="Chenthamara K."/>
            <person name="Zhang J."/>
            <person name="Grujic M."/>
            <person name="Henrissat B."/>
            <person name="Kuo A."/>
            <person name="Salamov A."/>
            <person name="Lipzen A."/>
            <person name="Labutti K."/>
            <person name="Barry K."/>
            <person name="Miao Y."/>
            <person name="Rahimi M.J."/>
            <person name="Shen Q."/>
            <person name="Grigoriev I.V."/>
            <person name="Kubicek C.P."/>
            <person name="Druzhinina I.S."/>
        </authorList>
    </citation>
    <scope>NUCLEOTIDE SEQUENCE [LARGE SCALE GENOMIC DNA]</scope>
    <source>
        <strain evidence="1 2">CBS 226.95</strain>
    </source>
</reference>
<gene>
    <name evidence="1" type="ORF">M431DRAFT_514349</name>
</gene>
<dbReference type="AlphaFoldDB" id="A0A2T3ZRP9"/>
<protein>
    <submittedName>
        <fullName evidence="1">Uncharacterized protein</fullName>
    </submittedName>
</protein>
<organism evidence="1 2">
    <name type="scientific">Trichoderma harzianum CBS 226.95</name>
    <dbReference type="NCBI Taxonomy" id="983964"/>
    <lineage>
        <taxon>Eukaryota</taxon>
        <taxon>Fungi</taxon>
        <taxon>Dikarya</taxon>
        <taxon>Ascomycota</taxon>
        <taxon>Pezizomycotina</taxon>
        <taxon>Sordariomycetes</taxon>
        <taxon>Hypocreomycetidae</taxon>
        <taxon>Hypocreales</taxon>
        <taxon>Hypocreaceae</taxon>
        <taxon>Trichoderma</taxon>
    </lineage>
</organism>
<dbReference type="EMBL" id="KZ679718">
    <property type="protein sequence ID" value="PTB47496.1"/>
    <property type="molecule type" value="Genomic_DNA"/>
</dbReference>
<sequence length="171" mass="19546">MGKSRDNSRRSSLGEDAEGKQNLLYVILEEGSPIFLSRKVRWSGIFISAPGPDINLNASRGRALEKLKMSVHMLIDPNPGKVPHLIPAYSKESIAIAEARRRKKTTRGKRQPRIAVIDVNKIHSKAKHRHLRSLARQFGISIPRQNWDISEYQYVFSHYIPFCAVQDVYRV</sequence>